<dbReference type="PANTHER" id="PTHR47150:SF7">
    <property type="entry name" value="NUCLEASE"/>
    <property type="match status" value="1"/>
</dbReference>
<accession>A0A835DA87</accession>
<dbReference type="InterPro" id="IPR006912">
    <property type="entry name" value="Harbinger_derived_prot"/>
</dbReference>
<evidence type="ECO:0000313" key="2">
    <source>
        <dbReference type="Proteomes" id="UP000655225"/>
    </source>
</evidence>
<protein>
    <submittedName>
        <fullName evidence="1">Uncharacterized protein</fullName>
    </submittedName>
</protein>
<organism evidence="1 2">
    <name type="scientific">Tetracentron sinense</name>
    <name type="common">Spur-leaf</name>
    <dbReference type="NCBI Taxonomy" id="13715"/>
    <lineage>
        <taxon>Eukaryota</taxon>
        <taxon>Viridiplantae</taxon>
        <taxon>Streptophyta</taxon>
        <taxon>Embryophyta</taxon>
        <taxon>Tracheophyta</taxon>
        <taxon>Spermatophyta</taxon>
        <taxon>Magnoliopsida</taxon>
        <taxon>Trochodendrales</taxon>
        <taxon>Trochodendraceae</taxon>
        <taxon>Tetracentron</taxon>
    </lineage>
</organism>
<reference evidence="1 2" key="1">
    <citation type="submission" date="2020-04" db="EMBL/GenBank/DDBJ databases">
        <title>Plant Genome Project.</title>
        <authorList>
            <person name="Zhang R.-G."/>
        </authorList>
    </citation>
    <scope>NUCLEOTIDE SEQUENCE [LARGE SCALE GENOMIC DNA]</scope>
    <source>
        <strain evidence="1">YNK0</strain>
        <tissue evidence="1">Leaf</tissue>
    </source>
</reference>
<comment type="caution">
    <text evidence="1">The sequence shown here is derived from an EMBL/GenBank/DDBJ whole genome shotgun (WGS) entry which is preliminary data.</text>
</comment>
<evidence type="ECO:0000313" key="1">
    <source>
        <dbReference type="EMBL" id="KAF8396178.1"/>
    </source>
</evidence>
<dbReference type="OrthoDB" id="1926684at2759"/>
<dbReference type="Proteomes" id="UP000655225">
    <property type="component" value="Unassembled WGS sequence"/>
</dbReference>
<dbReference type="EMBL" id="JABCRI010000012">
    <property type="protein sequence ID" value="KAF8396178.1"/>
    <property type="molecule type" value="Genomic_DNA"/>
</dbReference>
<dbReference type="PANTHER" id="PTHR47150">
    <property type="entry name" value="OS12G0169200 PROTEIN"/>
    <property type="match status" value="1"/>
</dbReference>
<gene>
    <name evidence="1" type="ORF">HHK36_017791</name>
</gene>
<name>A0A835DA87_TETSI</name>
<proteinExistence type="predicted"/>
<keyword evidence="2" id="KW-1185">Reference proteome</keyword>
<dbReference type="AlphaFoldDB" id="A0A835DA87"/>
<dbReference type="Pfam" id="PF04827">
    <property type="entry name" value="Plant_tran"/>
    <property type="match status" value="1"/>
</dbReference>
<sequence>MNEVSNEPTTLYLRIQSVVVAHDLYFVLKRDAAGHLGLSSLQKVIAAMRMLVYGVVKSHNDINVLERSSLFTYLIQGEAPPVNYLINGHDYTMGSYLADDIYPP</sequence>